<dbReference type="InterPro" id="IPR007452">
    <property type="entry name" value="TamB_C"/>
</dbReference>
<gene>
    <name evidence="6" type="ORF">GCM10007276_04740</name>
</gene>
<sequence length="1276" mass="130762">MVRRLIRIGLFAFALVIALAVLAGFALMRTEAGLRYALSWGTSLAASDDLKVEIGNASGAIASDFTLTDIRISDREGPWLTIDSARLAWRPASLLSGVFSAEALEVGTVSVARRPLPSTAPAPPEPSQQSTGLPVGIEIERFNVANLTLAQPVAGAEASLSLAGAARLVDPTEGFRLDLDAKRTDGVSGQMVARLGYVPETGAIDARVKASEPEGGVVARLLDIPGLPPVELLIDGTGQIDAGLVTLALTAGDAGRLDATTRLSRAEGGVKVDLDARGDLSGIAPAAYSRLVEGQTSLSAGAVVASDASTIQIERAELASAAASGVVSGLLDLNDDGNNLAFNVTLGGAERFTGLIPAPVRWAGFSASGRATGVLTQPEVTAKVLGKDVAYEARQIGNLAADVTAVPNGNIYDVKAQMAAEALALQLPYADELIGDRLNLSLDASQQADGGFNLRQLQLRGIDLQLAFDGMASPAAVDGDLAIATPRVTLTAEVDASDLQTQPKGTVSIDGTADNAPVTGRTSFAMESDGLRLDDLSLSTRSVELEGSMLATPDAPSGDIRLVIGDLADLAAFLPVDARGALNGRVTLGGTGEAAVARVEASARDLVAAGVAVGTATLNADVTDPFGARSIKGNLKAERISAGVDVPTVNLTVDGPLDAAAFTLNTEAMGGTLAAGGTVSANDMAMQLARLDVTRQSLRVTLEEPTRLRLVEGAVETEGLTLRANDGRVTARGRAGSTLDLNVAIERLPLAIAEAFAPGLGIAGTLNGTATVTGAAARPNGKYELSVAGLSVPQTRDFGLGAYAVKANGTLADGRTNLTATATGSGTNLTLTGSAPLGAGDLDLRARGTIDASLLNTHLAATGERLDGNVTIDGTVRGPTTAPSVGGSARLAGGSFSSPGLGLNLTNMNAAVSGDGRSVTLSSFSASTQGGGTLRGQGRVNIDPAGGFPGNLTITASDALVADTKIVTARANANITLQGPLAREPRIGGTITVRRMEITLPERFPAGSSAIQVEHRNAPPEIRRRVAQQAAEDRERARSESAFNARLDLTISAPNQVFLRGQGIDSELSGDLRVRGTTNAPQIDGGFEMRRGTLTILGQRLEFTRGIATFPGDITPTLDLIAETRAGDVTAYIAVTGSASQPAFNLSSQPMLPQDEVMARLLFNRATGELSPGQAIQIAQALASLAGAGGGPGALDSIRRNLGVDTLDVTTDESGSPAVAVGRYINDNISIGARQGATPESSRVTVDIDVTERIRIQGEAGADGNSKVGVGIEWEY</sequence>
<keyword evidence="3" id="KW-1133">Transmembrane helix</keyword>
<comment type="caution">
    <text evidence="6">The sequence shown here is derived from an EMBL/GenBank/DDBJ whole genome shotgun (WGS) entry which is preliminary data.</text>
</comment>
<proteinExistence type="predicted"/>
<dbReference type="EMBL" id="BMCP01000001">
    <property type="protein sequence ID" value="GGE30588.1"/>
    <property type="molecule type" value="Genomic_DNA"/>
</dbReference>
<comment type="subcellular location">
    <subcellularLocation>
        <location evidence="1">Membrane</location>
        <topology evidence="1">Single-pass membrane protein</topology>
    </subcellularLocation>
</comment>
<dbReference type="Pfam" id="PF04357">
    <property type="entry name" value="TamB"/>
    <property type="match status" value="1"/>
</dbReference>
<evidence type="ECO:0000256" key="3">
    <source>
        <dbReference type="ARBA" id="ARBA00022989"/>
    </source>
</evidence>
<protein>
    <recommendedName>
        <fullName evidence="5">Translocation and assembly module TamB C-terminal domain-containing protein</fullName>
    </recommendedName>
</protein>
<accession>A0A8J2YAU9</accession>
<dbReference type="AlphaFoldDB" id="A0A8J2YAU9"/>
<name>A0A8J2YAU9_9RHOB</name>
<reference evidence="6" key="2">
    <citation type="submission" date="2020-09" db="EMBL/GenBank/DDBJ databases">
        <authorList>
            <person name="Sun Q."/>
            <person name="Sedlacek I."/>
        </authorList>
    </citation>
    <scope>NUCLEOTIDE SEQUENCE</scope>
    <source>
        <strain evidence="6">CCM 7684</strain>
    </source>
</reference>
<dbReference type="RefSeq" id="WP_188408094.1">
    <property type="nucleotide sequence ID" value="NZ_BMCP01000001.1"/>
</dbReference>
<evidence type="ECO:0000313" key="6">
    <source>
        <dbReference type="EMBL" id="GGE30588.1"/>
    </source>
</evidence>
<evidence type="ECO:0000313" key="7">
    <source>
        <dbReference type="Proteomes" id="UP000602745"/>
    </source>
</evidence>
<dbReference type="Proteomes" id="UP000602745">
    <property type="component" value="Unassembled WGS sequence"/>
</dbReference>
<feature type="domain" description="Translocation and assembly module TamB C-terminal" evidence="5">
    <location>
        <begin position="924"/>
        <end position="1276"/>
    </location>
</feature>
<reference evidence="6" key="1">
    <citation type="journal article" date="2014" name="Int. J. Syst. Evol. Microbiol.">
        <title>Complete genome sequence of Corynebacterium casei LMG S-19264T (=DSM 44701T), isolated from a smear-ripened cheese.</title>
        <authorList>
            <consortium name="US DOE Joint Genome Institute (JGI-PGF)"/>
            <person name="Walter F."/>
            <person name="Albersmeier A."/>
            <person name="Kalinowski J."/>
            <person name="Ruckert C."/>
        </authorList>
    </citation>
    <scope>NUCLEOTIDE SEQUENCE</scope>
    <source>
        <strain evidence="6">CCM 7684</strain>
    </source>
</reference>
<evidence type="ECO:0000259" key="5">
    <source>
        <dbReference type="Pfam" id="PF04357"/>
    </source>
</evidence>
<evidence type="ECO:0000256" key="4">
    <source>
        <dbReference type="ARBA" id="ARBA00023136"/>
    </source>
</evidence>
<keyword evidence="4" id="KW-0472">Membrane</keyword>
<dbReference type="PANTHER" id="PTHR36985">
    <property type="entry name" value="TRANSLOCATION AND ASSEMBLY MODULE SUBUNIT TAMB"/>
    <property type="match status" value="1"/>
</dbReference>
<keyword evidence="7" id="KW-1185">Reference proteome</keyword>
<dbReference type="PANTHER" id="PTHR36985:SF1">
    <property type="entry name" value="TRANSLOCATION AND ASSEMBLY MODULE SUBUNIT TAMB"/>
    <property type="match status" value="1"/>
</dbReference>
<dbReference type="GO" id="GO:0005886">
    <property type="term" value="C:plasma membrane"/>
    <property type="evidence" value="ECO:0007669"/>
    <property type="project" value="InterPro"/>
</dbReference>
<evidence type="ECO:0000256" key="1">
    <source>
        <dbReference type="ARBA" id="ARBA00004167"/>
    </source>
</evidence>
<dbReference type="GO" id="GO:0097347">
    <property type="term" value="C:TAM protein secretion complex"/>
    <property type="evidence" value="ECO:0007669"/>
    <property type="project" value="TreeGrafter"/>
</dbReference>
<dbReference type="GO" id="GO:0009306">
    <property type="term" value="P:protein secretion"/>
    <property type="evidence" value="ECO:0007669"/>
    <property type="project" value="InterPro"/>
</dbReference>
<evidence type="ECO:0000256" key="2">
    <source>
        <dbReference type="ARBA" id="ARBA00022692"/>
    </source>
</evidence>
<keyword evidence="2" id="KW-0812">Transmembrane</keyword>
<organism evidence="6 7">
    <name type="scientific">Agaricicola taiwanensis</name>
    <dbReference type="NCBI Taxonomy" id="591372"/>
    <lineage>
        <taxon>Bacteria</taxon>
        <taxon>Pseudomonadati</taxon>
        <taxon>Pseudomonadota</taxon>
        <taxon>Alphaproteobacteria</taxon>
        <taxon>Rhodobacterales</taxon>
        <taxon>Paracoccaceae</taxon>
        <taxon>Agaricicola</taxon>
    </lineage>
</organism>